<organism evidence="2 3">
    <name type="scientific">Aliivibrio fischeri SR5</name>
    <dbReference type="NCBI Taxonomy" id="1088719"/>
    <lineage>
        <taxon>Bacteria</taxon>
        <taxon>Pseudomonadati</taxon>
        <taxon>Pseudomonadota</taxon>
        <taxon>Gammaproteobacteria</taxon>
        <taxon>Vibrionales</taxon>
        <taxon>Vibrionaceae</taxon>
        <taxon>Aliivibrio</taxon>
    </lineage>
</organism>
<keyword evidence="1" id="KW-0812">Transmembrane</keyword>
<evidence type="ECO:0008006" key="4">
    <source>
        <dbReference type="Google" id="ProtNLM"/>
    </source>
</evidence>
<reference evidence="2 3" key="1">
    <citation type="journal article" date="2012" name="J. Bacteriol.">
        <title>Draft Genome Sequence of Vibrio fischeri SR5, a Strain Isolated from the Light Organ of the Mediterranean Squid Sepiola robusta.</title>
        <authorList>
            <person name="Gyllborg M.C."/>
            <person name="Sahl J.W."/>
            <person name="Cronin D.C.III."/>
            <person name="Rasko D.A."/>
            <person name="Mandel M.J."/>
        </authorList>
    </citation>
    <scope>NUCLEOTIDE SEQUENCE [LARGE SCALE GENOMIC DNA]</scope>
    <source>
        <strain evidence="2 3">SR5</strain>
    </source>
</reference>
<accession>A0AAV3EW92</accession>
<sequence>MVFTKKMELSSLFLNYWKKRQSEFMFIIPLLFLDIFKKPVISLILAL</sequence>
<protein>
    <recommendedName>
        <fullName evidence="4">ABC transporter permease</fullName>
    </recommendedName>
</protein>
<name>A0AAV3EW92_ALIFS</name>
<dbReference type="EMBL" id="AHIH01000003">
    <property type="protein sequence ID" value="EHN71132.1"/>
    <property type="molecule type" value="Genomic_DNA"/>
</dbReference>
<evidence type="ECO:0000313" key="2">
    <source>
        <dbReference type="EMBL" id="EHN71132.1"/>
    </source>
</evidence>
<evidence type="ECO:0000313" key="3">
    <source>
        <dbReference type="Proteomes" id="UP000004521"/>
    </source>
</evidence>
<feature type="transmembrane region" description="Helical" evidence="1">
    <location>
        <begin position="24"/>
        <end position="46"/>
    </location>
</feature>
<evidence type="ECO:0000256" key="1">
    <source>
        <dbReference type="SAM" id="Phobius"/>
    </source>
</evidence>
<dbReference type="Proteomes" id="UP000004521">
    <property type="component" value="Chromosome I"/>
</dbReference>
<keyword evidence="1" id="KW-0472">Membrane</keyword>
<gene>
    <name evidence="2" type="ORF">VFSR5_0920</name>
</gene>
<comment type="caution">
    <text evidence="2">The sequence shown here is derived from an EMBL/GenBank/DDBJ whole genome shotgun (WGS) entry which is preliminary data.</text>
</comment>
<proteinExistence type="predicted"/>
<dbReference type="AlphaFoldDB" id="A0AAV3EW92"/>
<keyword evidence="1" id="KW-1133">Transmembrane helix</keyword>